<protein>
    <submittedName>
        <fullName evidence="2">Phospholipase</fullName>
    </submittedName>
</protein>
<keyword evidence="1" id="KW-0732">Signal</keyword>
<reference evidence="2 3" key="1">
    <citation type="submission" date="2019-06" db="EMBL/GenBank/DDBJ databases">
        <title>Quisquiliibacterium sp. nov., isolated from a maize field.</title>
        <authorList>
            <person name="Lin S.-Y."/>
            <person name="Tsai C.-F."/>
            <person name="Young C.-C."/>
        </authorList>
    </citation>
    <scope>NUCLEOTIDE SEQUENCE [LARGE SCALE GENOMIC DNA]</scope>
    <source>
        <strain evidence="2 3">CC-CFT501</strain>
    </source>
</reference>
<sequence length="341" mass="37124">MFRSFGLLYLQACLSTALLAAGPAAAWSNHALATRSALAPLTGLAAGASVEVERIETFLAAQGRVLTDVLDEHERWAREHLPDYPPRPDALRFAPGDASDAADLRRRFLAALRLAPDARTELYLQRLPGESLEGRPMLPGAEVTTLGGNRVVARSQYVRLAAGDRVSPAEVLSTASDEPDYGMDLGLWADNGTAHGRVYGFGPQPFGNPALAFSSQAPIHMGFWHESPIVSAAAPFLKRTLPEYRITLFIALARQALRTGHAYWGWRFAGWALHYVQDLTQPYHARVLPGLGTARMLWINALSLAGENPAARDAMIDLLVPLMSEFGAHTRAFVRALRGEP</sequence>
<feature type="chain" id="PRO_5022767509" evidence="1">
    <location>
        <begin position="21"/>
        <end position="341"/>
    </location>
</feature>
<dbReference type="RefSeq" id="WP_147703261.1">
    <property type="nucleotide sequence ID" value="NZ_VDUY01000002.1"/>
</dbReference>
<proteinExistence type="predicted"/>
<feature type="signal peptide" evidence="1">
    <location>
        <begin position="1"/>
        <end position="20"/>
    </location>
</feature>
<comment type="caution">
    <text evidence="2">The sequence shown here is derived from an EMBL/GenBank/DDBJ whole genome shotgun (WGS) entry which is preliminary data.</text>
</comment>
<dbReference type="InterPro" id="IPR008947">
    <property type="entry name" value="PLipase_C/P1_nuclease_dom_sf"/>
</dbReference>
<organism evidence="2 3">
    <name type="scientific">Zeimonas arvi</name>
    <dbReference type="NCBI Taxonomy" id="2498847"/>
    <lineage>
        <taxon>Bacteria</taxon>
        <taxon>Pseudomonadati</taxon>
        <taxon>Pseudomonadota</taxon>
        <taxon>Betaproteobacteria</taxon>
        <taxon>Burkholderiales</taxon>
        <taxon>Burkholderiaceae</taxon>
        <taxon>Zeimonas</taxon>
    </lineage>
</organism>
<dbReference type="GO" id="GO:0016788">
    <property type="term" value="F:hydrolase activity, acting on ester bonds"/>
    <property type="evidence" value="ECO:0007669"/>
    <property type="project" value="InterPro"/>
</dbReference>
<evidence type="ECO:0000313" key="3">
    <source>
        <dbReference type="Proteomes" id="UP000321548"/>
    </source>
</evidence>
<dbReference type="AlphaFoldDB" id="A0A5C8P130"/>
<evidence type="ECO:0000256" key="1">
    <source>
        <dbReference type="SAM" id="SignalP"/>
    </source>
</evidence>
<evidence type="ECO:0000313" key="2">
    <source>
        <dbReference type="EMBL" id="TXL67012.1"/>
    </source>
</evidence>
<gene>
    <name evidence="2" type="ORF">FHP08_05155</name>
</gene>
<dbReference type="SUPFAM" id="SSF48537">
    <property type="entry name" value="Phospholipase C/P1 nuclease"/>
    <property type="match status" value="1"/>
</dbReference>
<dbReference type="OrthoDB" id="36722at2"/>
<name>A0A5C8P130_9BURK</name>
<dbReference type="Gene3D" id="1.10.575.10">
    <property type="entry name" value="P1 Nuclease"/>
    <property type="match status" value="1"/>
</dbReference>
<dbReference type="EMBL" id="VDUY01000002">
    <property type="protein sequence ID" value="TXL67012.1"/>
    <property type="molecule type" value="Genomic_DNA"/>
</dbReference>
<accession>A0A5C8P130</accession>
<keyword evidence="3" id="KW-1185">Reference proteome</keyword>
<dbReference type="Proteomes" id="UP000321548">
    <property type="component" value="Unassembled WGS sequence"/>
</dbReference>